<proteinExistence type="predicted"/>
<feature type="compositionally biased region" description="Basic and acidic residues" evidence="1">
    <location>
        <begin position="9"/>
        <end position="21"/>
    </location>
</feature>
<dbReference type="AlphaFoldDB" id="A0ABD6E7P4"/>
<reference evidence="2 3" key="1">
    <citation type="submission" date="2024-08" db="EMBL/GenBank/DDBJ databases">
        <title>Gnathostoma spinigerum genome.</title>
        <authorList>
            <person name="Gonzalez-Bertolin B."/>
            <person name="Monzon S."/>
            <person name="Zaballos A."/>
            <person name="Jimenez P."/>
            <person name="Dekumyoy P."/>
            <person name="Varona S."/>
            <person name="Cuesta I."/>
            <person name="Sumanam S."/>
            <person name="Adisakwattana P."/>
            <person name="Gasser R.B."/>
            <person name="Hernandez-Gonzalez A."/>
            <person name="Young N.D."/>
            <person name="Perteguer M.J."/>
        </authorList>
    </citation>
    <scope>NUCLEOTIDE SEQUENCE [LARGE SCALE GENOMIC DNA]</scope>
    <source>
        <strain evidence="2">AL3</strain>
        <tissue evidence="2">Liver</tissue>
    </source>
</reference>
<dbReference type="EMBL" id="JBGFUD010001290">
    <property type="protein sequence ID" value="MFH4976068.1"/>
    <property type="molecule type" value="Genomic_DNA"/>
</dbReference>
<accession>A0ABD6E7P4</accession>
<evidence type="ECO:0000313" key="3">
    <source>
        <dbReference type="Proteomes" id="UP001608902"/>
    </source>
</evidence>
<keyword evidence="3" id="KW-1185">Reference proteome</keyword>
<comment type="caution">
    <text evidence="2">The sequence shown here is derived from an EMBL/GenBank/DDBJ whole genome shotgun (WGS) entry which is preliminary data.</text>
</comment>
<organism evidence="2 3">
    <name type="scientific">Gnathostoma spinigerum</name>
    <dbReference type="NCBI Taxonomy" id="75299"/>
    <lineage>
        <taxon>Eukaryota</taxon>
        <taxon>Metazoa</taxon>
        <taxon>Ecdysozoa</taxon>
        <taxon>Nematoda</taxon>
        <taxon>Chromadorea</taxon>
        <taxon>Rhabditida</taxon>
        <taxon>Spirurina</taxon>
        <taxon>Gnathostomatomorpha</taxon>
        <taxon>Gnathostomatoidea</taxon>
        <taxon>Gnathostomatidae</taxon>
        <taxon>Gnathostoma</taxon>
    </lineage>
</organism>
<evidence type="ECO:0000313" key="2">
    <source>
        <dbReference type="EMBL" id="MFH4976068.1"/>
    </source>
</evidence>
<gene>
    <name evidence="2" type="ORF">AB6A40_002777</name>
</gene>
<evidence type="ECO:0000256" key="1">
    <source>
        <dbReference type="SAM" id="MobiDB-lite"/>
    </source>
</evidence>
<feature type="region of interest" description="Disordered" evidence="1">
    <location>
        <begin position="1"/>
        <end position="21"/>
    </location>
</feature>
<dbReference type="Proteomes" id="UP001608902">
    <property type="component" value="Unassembled WGS sequence"/>
</dbReference>
<protein>
    <submittedName>
        <fullName evidence="2">Uncharacterized protein</fullName>
    </submittedName>
</protein>
<name>A0ABD6E7P4_9BILA</name>
<sequence>MKVTMGEARLGEQHTLTDETITDESKHNVGWYSQEEKMSLERSRRWEKPSNRRWLVGDSESRNSESCKDKHEYRLFSTSIIISQNAHLVQNLDMNKANTIFSSVGWTI</sequence>